<dbReference type="SUPFAM" id="SSF75005">
    <property type="entry name" value="Arabinanase/levansucrase/invertase"/>
    <property type="match status" value="1"/>
</dbReference>
<dbReference type="GO" id="GO:0004553">
    <property type="term" value="F:hydrolase activity, hydrolyzing O-glycosyl compounds"/>
    <property type="evidence" value="ECO:0007669"/>
    <property type="project" value="InterPro"/>
</dbReference>
<dbReference type="GO" id="GO:0005975">
    <property type="term" value="P:carbohydrate metabolic process"/>
    <property type="evidence" value="ECO:0007669"/>
    <property type="project" value="InterPro"/>
</dbReference>
<dbReference type="Gene3D" id="2.115.10.20">
    <property type="entry name" value="Glycosyl hydrolase domain, family 43"/>
    <property type="match status" value="1"/>
</dbReference>
<protein>
    <submittedName>
        <fullName evidence="4">Uncharacterized protein</fullName>
    </submittedName>
</protein>
<dbReference type="InterPro" id="IPR051795">
    <property type="entry name" value="Glycosyl_Hydrlase_43"/>
</dbReference>
<dbReference type="InterPro" id="IPR006710">
    <property type="entry name" value="Glyco_hydro_43"/>
</dbReference>
<dbReference type="AlphaFoldDB" id="A0A428NMT9"/>
<dbReference type="PANTHER" id="PTHR42812:SF17">
    <property type="entry name" value="BETA-XYLOSIDASE C-TERMINAL CONCANAVALIN A-LIKE DOMAIN-CONTAINING PROTEIN-RELATED"/>
    <property type="match status" value="1"/>
</dbReference>
<sequence length="140" mass="15954">YYCPGSSQPFWLVAAASATALSKYQNPIFPGWHSDPSCVFAKEWDNTFFCTTSSFLTFPGAPVYASKDLVHWKHASNAYNRKDDIPKMFISTTWQQEGIFASTLRMHNGKMYFITLYISLTDLLPEFPLWSTINPFDNSA</sequence>
<dbReference type="OrthoDB" id="2139957at2759"/>
<evidence type="ECO:0000256" key="1">
    <source>
        <dbReference type="ARBA" id="ARBA00009865"/>
    </source>
</evidence>
<organism evidence="4 5">
    <name type="scientific">Fusarium duplospermum</name>
    <dbReference type="NCBI Taxonomy" id="1325734"/>
    <lineage>
        <taxon>Eukaryota</taxon>
        <taxon>Fungi</taxon>
        <taxon>Dikarya</taxon>
        <taxon>Ascomycota</taxon>
        <taxon>Pezizomycotina</taxon>
        <taxon>Sordariomycetes</taxon>
        <taxon>Hypocreomycetidae</taxon>
        <taxon>Hypocreales</taxon>
        <taxon>Nectriaceae</taxon>
        <taxon>Fusarium</taxon>
        <taxon>Fusarium solani species complex</taxon>
    </lineage>
</organism>
<dbReference type="PANTHER" id="PTHR42812">
    <property type="entry name" value="BETA-XYLOSIDASE"/>
    <property type="match status" value="1"/>
</dbReference>
<dbReference type="Pfam" id="PF04616">
    <property type="entry name" value="Glyco_hydro_43"/>
    <property type="match status" value="1"/>
</dbReference>
<evidence type="ECO:0000313" key="5">
    <source>
        <dbReference type="Proteomes" id="UP000288168"/>
    </source>
</evidence>
<dbReference type="STRING" id="1325734.A0A428NMT9"/>
<comment type="similarity">
    <text evidence="1">Belongs to the glycosyl hydrolase 43 family.</text>
</comment>
<evidence type="ECO:0000256" key="2">
    <source>
        <dbReference type="ARBA" id="ARBA00022801"/>
    </source>
</evidence>
<keyword evidence="2" id="KW-0378">Hydrolase</keyword>
<accession>A0A428NMT9</accession>
<evidence type="ECO:0000313" key="4">
    <source>
        <dbReference type="EMBL" id="RSL42118.1"/>
    </source>
</evidence>
<proteinExistence type="inferred from homology"/>
<gene>
    <name evidence="4" type="ORF">CEP54_015598</name>
</gene>
<keyword evidence="5" id="KW-1185">Reference proteome</keyword>
<dbReference type="EMBL" id="NKCI01000382">
    <property type="protein sequence ID" value="RSL42118.1"/>
    <property type="molecule type" value="Genomic_DNA"/>
</dbReference>
<comment type="caution">
    <text evidence="4">The sequence shown here is derived from an EMBL/GenBank/DDBJ whole genome shotgun (WGS) entry which is preliminary data.</text>
</comment>
<keyword evidence="3" id="KW-0326">Glycosidase</keyword>
<name>A0A428NMT9_9HYPO</name>
<evidence type="ECO:0000256" key="3">
    <source>
        <dbReference type="ARBA" id="ARBA00023295"/>
    </source>
</evidence>
<dbReference type="Proteomes" id="UP000288168">
    <property type="component" value="Unassembled WGS sequence"/>
</dbReference>
<reference evidence="4 5" key="1">
    <citation type="submission" date="2017-06" db="EMBL/GenBank/DDBJ databases">
        <title>Comparative genomic analysis of Ambrosia Fusariam Clade fungi.</title>
        <authorList>
            <person name="Stajich J.E."/>
            <person name="Carrillo J."/>
            <person name="Kijimoto T."/>
            <person name="Eskalen A."/>
            <person name="O'Donnell K."/>
            <person name="Kasson M."/>
        </authorList>
    </citation>
    <scope>NUCLEOTIDE SEQUENCE [LARGE SCALE GENOMIC DNA]</scope>
    <source>
        <strain evidence="4 5">NRRL62584</strain>
    </source>
</reference>
<dbReference type="InterPro" id="IPR023296">
    <property type="entry name" value="Glyco_hydro_beta-prop_sf"/>
</dbReference>
<feature type="non-terminal residue" evidence="4">
    <location>
        <position position="1"/>
    </location>
</feature>